<organism evidence="9 10">
    <name type="scientific">Snuella sedimenti</name>
    <dbReference type="NCBI Taxonomy" id="2798802"/>
    <lineage>
        <taxon>Bacteria</taxon>
        <taxon>Pseudomonadati</taxon>
        <taxon>Bacteroidota</taxon>
        <taxon>Flavobacteriia</taxon>
        <taxon>Flavobacteriales</taxon>
        <taxon>Flavobacteriaceae</taxon>
        <taxon>Snuella</taxon>
    </lineage>
</organism>
<accession>A0A8J7LNV7</accession>
<keyword evidence="4" id="KW-0732">Signal</keyword>
<evidence type="ECO:0000256" key="3">
    <source>
        <dbReference type="ARBA" id="ARBA00012744"/>
    </source>
</evidence>
<evidence type="ECO:0000256" key="7">
    <source>
        <dbReference type="RuleBase" id="RU361161"/>
    </source>
</evidence>
<dbReference type="GO" id="GO:0008422">
    <property type="term" value="F:beta-glucosidase activity"/>
    <property type="evidence" value="ECO:0007669"/>
    <property type="project" value="UniProtKB-EC"/>
</dbReference>
<dbReference type="RefSeq" id="WP_199115204.1">
    <property type="nucleotide sequence ID" value="NZ_JAELVQ010000011.1"/>
</dbReference>
<evidence type="ECO:0000256" key="1">
    <source>
        <dbReference type="ARBA" id="ARBA00000448"/>
    </source>
</evidence>
<comment type="catalytic activity">
    <reaction evidence="1">
        <text>Hydrolysis of terminal, non-reducing beta-D-glucosyl residues with release of beta-D-glucose.</text>
        <dbReference type="EC" id="3.2.1.21"/>
    </reaction>
</comment>
<keyword evidence="6 7" id="KW-0326">Glycosidase</keyword>
<protein>
    <recommendedName>
        <fullName evidence="3">beta-glucosidase</fullName>
        <ecNumber evidence="3">3.2.1.21</ecNumber>
    </recommendedName>
</protein>
<evidence type="ECO:0000259" key="8">
    <source>
        <dbReference type="SMART" id="SM01217"/>
    </source>
</evidence>
<dbReference type="SMART" id="SM01217">
    <property type="entry name" value="Fn3_like"/>
    <property type="match status" value="1"/>
</dbReference>
<dbReference type="PROSITE" id="PS51257">
    <property type="entry name" value="PROKAR_LIPOPROTEIN"/>
    <property type="match status" value="1"/>
</dbReference>
<dbReference type="EMBL" id="JAELVQ010000011">
    <property type="protein sequence ID" value="MBJ6368443.1"/>
    <property type="molecule type" value="Genomic_DNA"/>
</dbReference>
<dbReference type="FunFam" id="3.20.20.300:FF:000005">
    <property type="entry name" value="Periplasmic beta-glucosidase"/>
    <property type="match status" value="1"/>
</dbReference>
<dbReference type="InterPro" id="IPR013783">
    <property type="entry name" value="Ig-like_fold"/>
</dbReference>
<comment type="similarity">
    <text evidence="2 7">Belongs to the glycosyl hydrolase 3 family.</text>
</comment>
<reference evidence="9" key="1">
    <citation type="submission" date="2020-12" db="EMBL/GenBank/DDBJ databases">
        <title>Snuella sp. nov., isolated from sediment in Incheon.</title>
        <authorList>
            <person name="Kim W."/>
        </authorList>
    </citation>
    <scope>NUCLEOTIDE SEQUENCE</scope>
    <source>
        <strain evidence="9">CAU 1569</strain>
    </source>
</reference>
<dbReference type="InterPro" id="IPR036962">
    <property type="entry name" value="Glyco_hydro_3_N_sf"/>
</dbReference>
<dbReference type="InterPro" id="IPR036881">
    <property type="entry name" value="Glyco_hydro_3_C_sf"/>
</dbReference>
<dbReference type="InterPro" id="IPR019800">
    <property type="entry name" value="Glyco_hydro_3_AS"/>
</dbReference>
<proteinExistence type="inferred from homology"/>
<dbReference type="InterPro" id="IPR017853">
    <property type="entry name" value="GH"/>
</dbReference>
<dbReference type="SUPFAM" id="SSF52279">
    <property type="entry name" value="Beta-D-glucan exohydrolase, C-terminal domain"/>
    <property type="match status" value="1"/>
</dbReference>
<dbReference type="InterPro" id="IPR026891">
    <property type="entry name" value="Fn3-like"/>
</dbReference>
<dbReference type="PANTHER" id="PTHR30620">
    <property type="entry name" value="PERIPLASMIC BETA-GLUCOSIDASE-RELATED"/>
    <property type="match status" value="1"/>
</dbReference>
<evidence type="ECO:0000256" key="6">
    <source>
        <dbReference type="ARBA" id="ARBA00023295"/>
    </source>
</evidence>
<dbReference type="FunFam" id="2.60.40.10:FF:000495">
    <property type="entry name" value="Periplasmic beta-glucosidase"/>
    <property type="match status" value="1"/>
</dbReference>
<dbReference type="Gene3D" id="2.60.40.10">
    <property type="entry name" value="Immunoglobulins"/>
    <property type="match status" value="1"/>
</dbReference>
<evidence type="ECO:0000256" key="5">
    <source>
        <dbReference type="ARBA" id="ARBA00022801"/>
    </source>
</evidence>
<dbReference type="Gene3D" id="3.40.50.1700">
    <property type="entry name" value="Glycoside hydrolase family 3 C-terminal domain"/>
    <property type="match status" value="1"/>
</dbReference>
<dbReference type="InterPro" id="IPR002772">
    <property type="entry name" value="Glyco_hydro_3_C"/>
</dbReference>
<comment type="caution">
    <text evidence="9">The sequence shown here is derived from an EMBL/GenBank/DDBJ whole genome shotgun (WGS) entry which is preliminary data.</text>
</comment>
<evidence type="ECO:0000256" key="2">
    <source>
        <dbReference type="ARBA" id="ARBA00005336"/>
    </source>
</evidence>
<evidence type="ECO:0000313" key="10">
    <source>
        <dbReference type="Proteomes" id="UP000610931"/>
    </source>
</evidence>
<dbReference type="Pfam" id="PF00933">
    <property type="entry name" value="Glyco_hydro_3"/>
    <property type="match status" value="1"/>
</dbReference>
<dbReference type="Gene3D" id="3.20.20.300">
    <property type="entry name" value="Glycoside hydrolase, family 3, N-terminal domain"/>
    <property type="match status" value="1"/>
</dbReference>
<dbReference type="EC" id="3.2.1.21" evidence="3"/>
<keyword evidence="5 7" id="KW-0378">Hydrolase</keyword>
<dbReference type="PRINTS" id="PR00133">
    <property type="entry name" value="GLHYDRLASE3"/>
</dbReference>
<dbReference type="AlphaFoldDB" id="A0A8J7LNV7"/>
<dbReference type="Proteomes" id="UP000610931">
    <property type="component" value="Unassembled WGS sequence"/>
</dbReference>
<dbReference type="NCBIfam" id="NF011678">
    <property type="entry name" value="PRK15098.1"/>
    <property type="match status" value="1"/>
</dbReference>
<dbReference type="SUPFAM" id="SSF51445">
    <property type="entry name" value="(Trans)glycosidases"/>
    <property type="match status" value="1"/>
</dbReference>
<evidence type="ECO:0000256" key="4">
    <source>
        <dbReference type="ARBA" id="ARBA00022729"/>
    </source>
</evidence>
<dbReference type="PROSITE" id="PS00775">
    <property type="entry name" value="GLYCOSYL_HYDROL_F3"/>
    <property type="match status" value="1"/>
</dbReference>
<dbReference type="InterPro" id="IPR001764">
    <property type="entry name" value="Glyco_hydro_3_N"/>
</dbReference>
<feature type="domain" description="Fibronectin type III-like" evidence="8">
    <location>
        <begin position="686"/>
        <end position="755"/>
    </location>
</feature>
<evidence type="ECO:0000313" key="9">
    <source>
        <dbReference type="EMBL" id="MBJ6368443.1"/>
    </source>
</evidence>
<dbReference type="Pfam" id="PF14310">
    <property type="entry name" value="Fn3-like"/>
    <property type="match status" value="1"/>
</dbReference>
<dbReference type="PANTHER" id="PTHR30620:SF16">
    <property type="entry name" value="LYSOSOMAL BETA GLUCOSIDASE"/>
    <property type="match status" value="1"/>
</dbReference>
<dbReference type="GO" id="GO:0009251">
    <property type="term" value="P:glucan catabolic process"/>
    <property type="evidence" value="ECO:0007669"/>
    <property type="project" value="TreeGrafter"/>
</dbReference>
<dbReference type="InterPro" id="IPR051915">
    <property type="entry name" value="Cellulose_Degrad_GH3"/>
</dbReference>
<name>A0A8J7LNV7_9FLAO</name>
<keyword evidence="10" id="KW-1185">Reference proteome</keyword>
<gene>
    <name evidence="9" type="primary">bglX</name>
    <name evidence="9" type="ORF">JF259_10125</name>
</gene>
<sequence>MRKDLKRLNIVLISFLIGVSCNNSQETNSSGSINKGHSESIDSKVESLLDKMTLEEKIGQMNQYNGFWDVTGPSPSSGDAAKKYEHLKKGYVGSMLNVKGVKEVRAVQKIAVGETRLGIPLIIGFDVIHGYKTISPIPLAEAASWDLEAIQRSAQVAAKEAAAAGINWTFAPMVDISRDARWGRVMEGAGEDPFLGAKVGVARVKGFQGDDLSSPSTIAACAKHWAGYGFAEAGRDYNTADVGTSTLYNIIFPPFKAAANAGVRTFMNSFNELNGVPATGNVFLQRDILKGKWEYNGFVVSDWGSINEMMAHGYAKNKRHAAELSVNAGSDMDMESYAYVNELAELVRQGKVSETLIDDAVTRILRVKFELGLFDDPYKYCDEAREKEVTGNKEIQEAVLDMARKSIVLLKNENNLLPLKKEGQKIAIIGALANDKTSPLGSWRLAADDDTAVSVLEGMEQYSGNMLNYAKGADVALGETGFPFEVNINTTDKSEFNKAIAVAKDADVVIMVLGEHGFQSGEGRSRALLGLPGVQQELLEAVYQVNKNIVLVLNNGRPLVINWADKHIPAIVEAWQLGTQSGHAIAQVLYGDYNPSGKLPMTFPRSVGQVPIYYNYKNTGRPVIPAPNQVFWSHYIDESNTPLYPFGHGLSYTSFSYSNLKIDTISEGTFKVAVDLKNTGTVKGKEVVQLYIRDMIASVTRPIKELKGFELVSLKPNESKTVTFTLTEEELGFYNNEGKFVVEPGEFMVFVGGSSNTILEMGFELGSVNTKRNARIF</sequence>
<dbReference type="Pfam" id="PF01915">
    <property type="entry name" value="Glyco_hydro_3_C"/>
    <property type="match status" value="1"/>
</dbReference>